<proteinExistence type="predicted"/>
<accession>A0ABQ9F5G0</accession>
<comment type="caution">
    <text evidence="2">The sequence shown here is derived from an EMBL/GenBank/DDBJ whole genome shotgun (WGS) entry which is preliminary data.</text>
</comment>
<evidence type="ECO:0000313" key="3">
    <source>
        <dbReference type="Proteomes" id="UP001217089"/>
    </source>
</evidence>
<gene>
    <name evidence="2" type="ORF">KUTeg_010634</name>
</gene>
<feature type="compositionally biased region" description="Basic and acidic residues" evidence="1">
    <location>
        <begin position="85"/>
        <end position="94"/>
    </location>
</feature>
<protein>
    <submittedName>
        <fullName evidence="2">Uncharacterized protein</fullName>
    </submittedName>
</protein>
<feature type="compositionally biased region" description="Polar residues" evidence="1">
    <location>
        <begin position="75"/>
        <end position="84"/>
    </location>
</feature>
<dbReference type="Proteomes" id="UP001217089">
    <property type="component" value="Unassembled WGS sequence"/>
</dbReference>
<sequence>MTQEANLAPRNFTFIHQLAPDCKLDNDLWTLGPSPINLTELDKELATYPDKLAAKEISEGFRFGFKLQYSGPRLSRSSPNLKSASEQHVHLKEKNEKEWDRFRELAPAAEADPETIPGEFFQLI</sequence>
<evidence type="ECO:0000313" key="2">
    <source>
        <dbReference type="EMBL" id="KAJ8311821.1"/>
    </source>
</evidence>
<evidence type="ECO:0000256" key="1">
    <source>
        <dbReference type="SAM" id="MobiDB-lite"/>
    </source>
</evidence>
<organism evidence="2 3">
    <name type="scientific">Tegillarca granosa</name>
    <name type="common">Malaysian cockle</name>
    <name type="synonym">Anadara granosa</name>
    <dbReference type="NCBI Taxonomy" id="220873"/>
    <lineage>
        <taxon>Eukaryota</taxon>
        <taxon>Metazoa</taxon>
        <taxon>Spiralia</taxon>
        <taxon>Lophotrochozoa</taxon>
        <taxon>Mollusca</taxon>
        <taxon>Bivalvia</taxon>
        <taxon>Autobranchia</taxon>
        <taxon>Pteriomorphia</taxon>
        <taxon>Arcoida</taxon>
        <taxon>Arcoidea</taxon>
        <taxon>Arcidae</taxon>
        <taxon>Tegillarca</taxon>
    </lineage>
</organism>
<keyword evidence="3" id="KW-1185">Reference proteome</keyword>
<feature type="region of interest" description="Disordered" evidence="1">
    <location>
        <begin position="73"/>
        <end position="94"/>
    </location>
</feature>
<reference evidence="2 3" key="1">
    <citation type="submission" date="2022-12" db="EMBL/GenBank/DDBJ databases">
        <title>Chromosome-level genome of Tegillarca granosa.</title>
        <authorList>
            <person name="Kim J."/>
        </authorList>
    </citation>
    <scope>NUCLEOTIDE SEQUENCE [LARGE SCALE GENOMIC DNA]</scope>
    <source>
        <strain evidence="2">Teg-2019</strain>
        <tissue evidence="2">Adductor muscle</tissue>
    </source>
</reference>
<dbReference type="EMBL" id="JARBDR010000486">
    <property type="protein sequence ID" value="KAJ8311821.1"/>
    <property type="molecule type" value="Genomic_DNA"/>
</dbReference>
<name>A0ABQ9F5G0_TEGGR</name>